<dbReference type="AlphaFoldDB" id="A0A0M8P374"/>
<evidence type="ECO:0000313" key="2">
    <source>
        <dbReference type="Proteomes" id="UP000037696"/>
    </source>
</evidence>
<accession>A0A0M8P374</accession>
<dbReference type="EMBL" id="LHQQ01000201">
    <property type="protein sequence ID" value="KOS39470.1"/>
    <property type="molecule type" value="Genomic_DNA"/>
</dbReference>
<comment type="caution">
    <text evidence="1">The sequence shown here is derived from an EMBL/GenBank/DDBJ whole genome shotgun (WGS) entry which is preliminary data.</text>
</comment>
<evidence type="ECO:0000313" key="1">
    <source>
        <dbReference type="EMBL" id="KOS39470.1"/>
    </source>
</evidence>
<gene>
    <name evidence="1" type="ORF">ACN38_g9666</name>
</gene>
<organism evidence="1 2">
    <name type="scientific">Penicillium nordicum</name>
    <dbReference type="NCBI Taxonomy" id="229535"/>
    <lineage>
        <taxon>Eukaryota</taxon>
        <taxon>Fungi</taxon>
        <taxon>Dikarya</taxon>
        <taxon>Ascomycota</taxon>
        <taxon>Pezizomycotina</taxon>
        <taxon>Eurotiomycetes</taxon>
        <taxon>Eurotiomycetidae</taxon>
        <taxon>Eurotiales</taxon>
        <taxon>Aspergillaceae</taxon>
        <taxon>Penicillium</taxon>
    </lineage>
</organism>
<keyword evidence="2" id="KW-1185">Reference proteome</keyword>
<sequence>MLSCLIADASRLDICAEINVSPRAKLIIPRPPKVDTYQHFLPTPQLSTSSLLTLYPLQIATTATLW</sequence>
<protein>
    <submittedName>
        <fullName evidence="1">Uncharacterized protein</fullName>
    </submittedName>
</protein>
<proteinExistence type="predicted"/>
<name>A0A0M8P374_9EURO</name>
<reference evidence="1 2" key="1">
    <citation type="submission" date="2015-08" db="EMBL/GenBank/DDBJ databases">
        <title>Genome sequencing of Penicillium nordicum.</title>
        <authorList>
            <person name="Nguyen H.D."/>
            <person name="Seifert K.A."/>
        </authorList>
    </citation>
    <scope>NUCLEOTIDE SEQUENCE [LARGE SCALE GENOMIC DNA]</scope>
    <source>
        <strain evidence="1 2">DAOMC 185683</strain>
    </source>
</reference>
<dbReference type="Proteomes" id="UP000037696">
    <property type="component" value="Unassembled WGS sequence"/>
</dbReference>